<proteinExistence type="predicted"/>
<accession>A5AAV5</accession>
<dbReference type="Proteomes" id="UP000006706">
    <property type="component" value="Chromosome 4L"/>
</dbReference>
<sequence>MGDGIPSSRPGTAADNCMCSELHLPS</sequence>
<keyword evidence="2" id="KW-1185">Reference proteome</keyword>
<evidence type="ECO:0000313" key="2">
    <source>
        <dbReference type="Proteomes" id="UP000006706"/>
    </source>
</evidence>
<evidence type="ECO:0000313" key="1">
    <source>
        <dbReference type="EMBL" id="CAK39570.1"/>
    </source>
</evidence>
<dbReference type="EMBL" id="AM270139">
    <property type="protein sequence ID" value="CAK39570.1"/>
    <property type="molecule type" value="Genomic_DNA"/>
</dbReference>
<organism evidence="1 2">
    <name type="scientific">Aspergillus niger (strain ATCC MYA-4892 / CBS 513.88 / FGSC A1513)</name>
    <dbReference type="NCBI Taxonomy" id="425011"/>
    <lineage>
        <taxon>Eukaryota</taxon>
        <taxon>Fungi</taxon>
        <taxon>Dikarya</taxon>
        <taxon>Ascomycota</taxon>
        <taxon>Pezizomycotina</taxon>
        <taxon>Eurotiomycetes</taxon>
        <taxon>Eurotiomycetidae</taxon>
        <taxon>Eurotiales</taxon>
        <taxon>Aspergillaceae</taxon>
        <taxon>Aspergillus</taxon>
        <taxon>Aspergillus subgen. Circumdati</taxon>
    </lineage>
</organism>
<protein>
    <submittedName>
        <fullName evidence="1">Contig An07c0220, genomic contig</fullName>
    </submittedName>
</protein>
<name>A5AAV5_ASPNC</name>
<dbReference type="VEuPathDB" id="FungiDB:An07g07540"/>
<dbReference type="AlphaFoldDB" id="A5AAV5"/>
<dbReference type="HOGENOM" id="CLU_3417220_0_0_1"/>
<gene>
    <name evidence="1" type="ORF">An07g07540</name>
</gene>
<reference evidence="1 2" key="1">
    <citation type="journal article" date="2007" name="Nat. Biotechnol.">
        <title>Genome sequencing and analysis of the versatile cell factory Aspergillus niger CBS 513.88.</title>
        <authorList>
            <person name="Pel H.J."/>
            <person name="de Winde J.H."/>
            <person name="Archer D.B."/>
            <person name="Dyer P.S."/>
            <person name="Hofmann G."/>
            <person name="Schaap P.J."/>
            <person name="Turner G."/>
            <person name="de Vries R.P."/>
            <person name="Albang R."/>
            <person name="Albermann K."/>
            <person name="Andersen M.R."/>
            <person name="Bendtsen J.D."/>
            <person name="Benen J.A."/>
            <person name="van den Berg M."/>
            <person name="Breestraat S."/>
            <person name="Caddick M.X."/>
            <person name="Contreras R."/>
            <person name="Cornell M."/>
            <person name="Coutinho P.M."/>
            <person name="Danchin E.G."/>
            <person name="Debets A.J."/>
            <person name="Dekker P."/>
            <person name="van Dijck P.W."/>
            <person name="van Dijk A."/>
            <person name="Dijkhuizen L."/>
            <person name="Driessen A.J."/>
            <person name="d'Enfert C."/>
            <person name="Geysens S."/>
            <person name="Goosen C."/>
            <person name="Groot G.S."/>
            <person name="de Groot P.W."/>
            <person name="Guillemette T."/>
            <person name="Henrissat B."/>
            <person name="Herweijer M."/>
            <person name="van den Hombergh J.P."/>
            <person name="van den Hondel C.A."/>
            <person name="van der Heijden R.T."/>
            <person name="van der Kaaij R.M."/>
            <person name="Klis F.M."/>
            <person name="Kools H.J."/>
            <person name="Kubicek C.P."/>
            <person name="van Kuyk P.A."/>
            <person name="Lauber J."/>
            <person name="Lu X."/>
            <person name="van der Maarel M.J."/>
            <person name="Meulenberg R."/>
            <person name="Menke H."/>
            <person name="Mortimer M.A."/>
            <person name="Nielsen J."/>
            <person name="Oliver S.G."/>
            <person name="Olsthoorn M."/>
            <person name="Pal K."/>
            <person name="van Peij N.N."/>
            <person name="Ram A.F."/>
            <person name="Rinas U."/>
            <person name="Roubos J.A."/>
            <person name="Sagt C.M."/>
            <person name="Schmoll M."/>
            <person name="Sun J."/>
            <person name="Ussery D."/>
            <person name="Varga J."/>
            <person name="Vervecken W."/>
            <person name="van de Vondervoort P.J."/>
            <person name="Wedler H."/>
            <person name="Wosten H.A."/>
            <person name="Zeng A.P."/>
            <person name="van Ooyen A.J."/>
            <person name="Visser J."/>
            <person name="Stam H."/>
        </authorList>
    </citation>
    <scope>NUCLEOTIDE SEQUENCE [LARGE SCALE GENOMIC DNA]</scope>
    <source>
        <strain evidence="2">CBS 513.88 / FGSC A1513 / ATCC MYA-4892</strain>
    </source>
</reference>